<keyword evidence="1" id="KW-0732">Signal</keyword>
<feature type="signal peptide" evidence="1">
    <location>
        <begin position="1"/>
        <end position="23"/>
    </location>
</feature>
<feature type="chain" id="PRO_5046430809" evidence="1">
    <location>
        <begin position="24"/>
        <end position="307"/>
    </location>
</feature>
<dbReference type="Pfam" id="PF07485">
    <property type="entry name" value="DUF1529"/>
    <property type="match status" value="2"/>
</dbReference>
<dbReference type="InterPro" id="IPR011094">
    <property type="entry name" value="Uncharacterised_LppY/LpqO"/>
</dbReference>
<accession>A0ABT8A3K5</accession>
<evidence type="ECO:0000313" key="3">
    <source>
        <dbReference type="Proteomes" id="UP001529369"/>
    </source>
</evidence>
<keyword evidence="3" id="KW-1185">Reference proteome</keyword>
<evidence type="ECO:0000313" key="2">
    <source>
        <dbReference type="EMBL" id="MDN3564357.1"/>
    </source>
</evidence>
<comment type="caution">
    <text evidence="2">The sequence shown here is derived from an EMBL/GenBank/DDBJ whole genome shotgun (WGS) entry which is preliminary data.</text>
</comment>
<reference evidence="3" key="1">
    <citation type="journal article" date="2019" name="Int. J. Syst. Evol. Microbiol.">
        <title>The Global Catalogue of Microorganisms (GCM) 10K type strain sequencing project: providing services to taxonomists for standard genome sequencing and annotation.</title>
        <authorList>
            <consortium name="The Broad Institute Genomics Platform"/>
            <consortium name="The Broad Institute Genome Sequencing Center for Infectious Disease"/>
            <person name="Wu L."/>
            <person name="Ma J."/>
        </authorList>
    </citation>
    <scope>NUCLEOTIDE SEQUENCE [LARGE SCALE GENOMIC DNA]</scope>
    <source>
        <strain evidence="3">CECT 7131</strain>
    </source>
</reference>
<protein>
    <submittedName>
        <fullName evidence="2">DUF1259 domain-containing protein</fullName>
    </submittedName>
</protein>
<dbReference type="EMBL" id="JAUFPN010000080">
    <property type="protein sequence ID" value="MDN3564357.1"/>
    <property type="molecule type" value="Genomic_DNA"/>
</dbReference>
<sequence length="307" mass="32231">MLKLTYRAALLATALLLPAAAMAQSSSGTPSADWHRTVDDVLGKPGTEMPGGVWRVGLPRTDLKVMLDGVQLRPGFALGSWLAFHPHGQELMVMGDLVLLDTEVAPVMRRLAAAGLEVTALHNHVLRAQPATMYMHVAGHGEAAKLAAALRAALQESATPLQGAAASASAGPERIEGLDTAAITRALGREGRASGGVYGVSVPRAETIRENGMDVPPALGLGTAINFQAAGNGKAAITGDFVLTANEVVPVQRALLENGIEVTAIHNHMIGEEPRLFFMHFWAVDDGEKLARGLRAAIDRTNSRPSG</sequence>
<proteinExistence type="predicted"/>
<name>A0ABT8A3K5_9PROT</name>
<organism evidence="2 3">
    <name type="scientific">Paeniroseomonas aquatica</name>
    <dbReference type="NCBI Taxonomy" id="373043"/>
    <lineage>
        <taxon>Bacteria</taxon>
        <taxon>Pseudomonadati</taxon>
        <taxon>Pseudomonadota</taxon>
        <taxon>Alphaproteobacteria</taxon>
        <taxon>Acetobacterales</taxon>
        <taxon>Acetobacteraceae</taxon>
        <taxon>Paeniroseomonas</taxon>
    </lineage>
</organism>
<dbReference type="RefSeq" id="WP_290316151.1">
    <property type="nucleotide sequence ID" value="NZ_JAUFPN010000080.1"/>
</dbReference>
<dbReference type="Proteomes" id="UP001529369">
    <property type="component" value="Unassembled WGS sequence"/>
</dbReference>
<gene>
    <name evidence="2" type="ORF">QWZ14_08250</name>
</gene>
<evidence type="ECO:0000256" key="1">
    <source>
        <dbReference type="SAM" id="SignalP"/>
    </source>
</evidence>